<dbReference type="OMA" id="DERTMTM"/>
<feature type="compositionally biased region" description="Low complexity" evidence="1">
    <location>
        <begin position="115"/>
        <end position="152"/>
    </location>
</feature>
<feature type="compositionally biased region" description="Basic residues" evidence="1">
    <location>
        <begin position="85"/>
        <end position="98"/>
    </location>
</feature>
<feature type="compositionally biased region" description="Basic and acidic residues" evidence="1">
    <location>
        <begin position="321"/>
        <end position="332"/>
    </location>
</feature>
<feature type="compositionally biased region" description="Basic and acidic residues" evidence="1">
    <location>
        <begin position="354"/>
        <end position="369"/>
    </location>
</feature>
<protein>
    <submittedName>
        <fullName evidence="2">Uncharacterized protein</fullName>
    </submittedName>
</protein>
<keyword evidence="3" id="KW-1185">Reference proteome</keyword>
<sequence>MAARVQRQSNVPDYRMYQAAPVRKAVASHAGLQFQPADAQQQYAAPSNQNLDHAHHRNRTTSSSAFPYAGPQMSNSNSNLNNYHPSHHHNYHFAHRPAQHTQALPPSSAGPPGPTRSLSNATSSSNSTGNNHLTQTMSSASSDIHRSSSGRSAPVQLSYVALMRRQKGTVWCDRAQPEDPRLQAQKRAAKQRAYLELHGGSRSGPLASGKIRHHSGKAGPTSFSPSTLVGATVPVRLSANEVGDDYEDDHSSEGGLYHRRTSGSARSSLGSMQRYPSGYQRQPGKTPPNEQANIPEVVETAPAEDKHSYNSSRNSSLQKDINPEAHDDHNENDFGDIGEMGAPAAVQTAMQKAKKADDLRRRGSVDERTTSLTGGRLFVANPDQDD</sequence>
<feature type="compositionally biased region" description="Low complexity" evidence="1">
    <location>
        <begin position="74"/>
        <end position="84"/>
    </location>
</feature>
<organism evidence="2 3">
    <name type="scientific">Talaromyces islandicus</name>
    <name type="common">Penicillium islandicum</name>
    <dbReference type="NCBI Taxonomy" id="28573"/>
    <lineage>
        <taxon>Eukaryota</taxon>
        <taxon>Fungi</taxon>
        <taxon>Dikarya</taxon>
        <taxon>Ascomycota</taxon>
        <taxon>Pezizomycotina</taxon>
        <taxon>Eurotiomycetes</taxon>
        <taxon>Eurotiomycetidae</taxon>
        <taxon>Eurotiales</taxon>
        <taxon>Trichocomaceae</taxon>
        <taxon>Talaromyces</taxon>
        <taxon>Talaromyces sect. Islandici</taxon>
    </lineage>
</organism>
<proteinExistence type="predicted"/>
<feature type="compositionally biased region" description="Polar residues" evidence="1">
    <location>
        <begin position="309"/>
        <end position="319"/>
    </location>
</feature>
<dbReference type="EMBL" id="CVMT01000003">
    <property type="protein sequence ID" value="CRG87331.1"/>
    <property type="molecule type" value="Genomic_DNA"/>
</dbReference>
<feature type="region of interest" description="Disordered" evidence="1">
    <location>
        <begin position="171"/>
        <end position="227"/>
    </location>
</feature>
<evidence type="ECO:0000313" key="2">
    <source>
        <dbReference type="EMBL" id="CRG87331.1"/>
    </source>
</evidence>
<evidence type="ECO:0000313" key="3">
    <source>
        <dbReference type="Proteomes" id="UP000054383"/>
    </source>
</evidence>
<dbReference type="STRING" id="28573.A0A0U1LXD5"/>
<gene>
    <name evidence="2" type="ORF">PISL3812_04348</name>
</gene>
<dbReference type="Proteomes" id="UP000054383">
    <property type="component" value="Unassembled WGS sequence"/>
</dbReference>
<accession>A0A0U1LXD5</accession>
<feature type="compositionally biased region" description="Polar residues" evidence="1">
    <location>
        <begin position="262"/>
        <end position="271"/>
    </location>
</feature>
<evidence type="ECO:0000256" key="1">
    <source>
        <dbReference type="SAM" id="MobiDB-lite"/>
    </source>
</evidence>
<feature type="region of interest" description="Disordered" evidence="1">
    <location>
        <begin position="38"/>
        <end position="153"/>
    </location>
</feature>
<dbReference type="OrthoDB" id="5385072at2759"/>
<name>A0A0U1LXD5_TALIS</name>
<dbReference type="AlphaFoldDB" id="A0A0U1LXD5"/>
<reference evidence="2 3" key="1">
    <citation type="submission" date="2015-04" db="EMBL/GenBank/DDBJ databases">
        <authorList>
            <person name="Syromyatnikov M.Y."/>
            <person name="Popov V.N."/>
        </authorList>
    </citation>
    <scope>NUCLEOTIDE SEQUENCE [LARGE SCALE GENOMIC DNA]</scope>
    <source>
        <strain evidence="2">WF-38-12</strain>
    </source>
</reference>
<feature type="region of interest" description="Disordered" evidence="1">
    <location>
        <begin position="241"/>
        <end position="386"/>
    </location>
</feature>